<sequence>VSVITVAAPRRPELTPDRLAFKNPSDLDDLRGKIRLVYRMAAHHGQEFLVLAAMGCGAYLCPPKLVASEMKFILLDAEFRGRFKRIVFAIYGSSLTGARNLEIFRDVFDGVVVS</sequence>
<dbReference type="PANTHER" id="PTHR35596:SF1">
    <property type="entry name" value="MICROBIAL-TYPE PARG CATALYTIC DOMAIN-CONTAINING PROTEIN"/>
    <property type="match status" value="1"/>
</dbReference>
<dbReference type="NCBIfam" id="TIGR02452">
    <property type="entry name" value="TIGR02452 family protein"/>
    <property type="match status" value="1"/>
</dbReference>
<reference evidence="1" key="1">
    <citation type="submission" date="2023-03" db="EMBL/GenBank/DDBJ databases">
        <title>Massive genome expansion in bonnet fungi (Mycena s.s.) driven by repeated elements and novel gene families across ecological guilds.</title>
        <authorList>
            <consortium name="Lawrence Berkeley National Laboratory"/>
            <person name="Harder C.B."/>
            <person name="Miyauchi S."/>
            <person name="Viragh M."/>
            <person name="Kuo A."/>
            <person name="Thoen E."/>
            <person name="Andreopoulos B."/>
            <person name="Lu D."/>
            <person name="Skrede I."/>
            <person name="Drula E."/>
            <person name="Henrissat B."/>
            <person name="Morin E."/>
            <person name="Kohler A."/>
            <person name="Barry K."/>
            <person name="LaButti K."/>
            <person name="Morin E."/>
            <person name="Salamov A."/>
            <person name="Lipzen A."/>
            <person name="Mereny Z."/>
            <person name="Hegedus B."/>
            <person name="Baldrian P."/>
            <person name="Stursova M."/>
            <person name="Weitz H."/>
            <person name="Taylor A."/>
            <person name="Grigoriev I.V."/>
            <person name="Nagy L.G."/>
            <person name="Martin F."/>
            <person name="Kauserud H."/>
        </authorList>
    </citation>
    <scope>NUCLEOTIDE SEQUENCE</scope>
    <source>
        <strain evidence="1">CBHHK173m</strain>
    </source>
</reference>
<dbReference type="EMBL" id="JARJCN010000053">
    <property type="protein sequence ID" value="KAJ7080728.1"/>
    <property type="molecule type" value="Genomic_DNA"/>
</dbReference>
<dbReference type="AlphaFoldDB" id="A0AAD6TZB4"/>
<evidence type="ECO:0000313" key="1">
    <source>
        <dbReference type="EMBL" id="KAJ7080728.1"/>
    </source>
</evidence>
<comment type="caution">
    <text evidence="1">The sequence shown here is derived from an EMBL/GenBank/DDBJ whole genome shotgun (WGS) entry which is preliminary data.</text>
</comment>
<dbReference type="PANTHER" id="PTHR35596">
    <property type="entry name" value="DUF2263 DOMAIN-CONTAINING PROTEIN"/>
    <property type="match status" value="1"/>
</dbReference>
<dbReference type="Gene3D" id="3.40.220.10">
    <property type="entry name" value="Leucine Aminopeptidase, subunit E, domain 1"/>
    <property type="match status" value="1"/>
</dbReference>
<proteinExistence type="predicted"/>
<evidence type="ECO:0000313" key="2">
    <source>
        <dbReference type="Proteomes" id="UP001222325"/>
    </source>
</evidence>
<dbReference type="Proteomes" id="UP001222325">
    <property type="component" value="Unassembled WGS sequence"/>
</dbReference>
<feature type="non-terminal residue" evidence="1">
    <location>
        <position position="114"/>
    </location>
</feature>
<accession>A0AAD6TZB4</accession>
<dbReference type="InterPro" id="IPR012664">
    <property type="entry name" value="CHP02452"/>
</dbReference>
<keyword evidence="2" id="KW-1185">Reference proteome</keyword>
<name>A0AAD6TZB4_9AGAR</name>
<protein>
    <submittedName>
        <fullName evidence="1">Uncharacterized protein</fullName>
    </submittedName>
</protein>
<dbReference type="SUPFAM" id="SSF52949">
    <property type="entry name" value="Macro domain-like"/>
    <property type="match status" value="1"/>
</dbReference>
<gene>
    <name evidence="1" type="ORF">B0H15DRAFT_786963</name>
</gene>
<dbReference type="InterPro" id="IPR043472">
    <property type="entry name" value="Macro_dom-like"/>
</dbReference>
<organism evidence="1 2">
    <name type="scientific">Mycena belliarum</name>
    <dbReference type="NCBI Taxonomy" id="1033014"/>
    <lineage>
        <taxon>Eukaryota</taxon>
        <taxon>Fungi</taxon>
        <taxon>Dikarya</taxon>
        <taxon>Basidiomycota</taxon>
        <taxon>Agaricomycotina</taxon>
        <taxon>Agaricomycetes</taxon>
        <taxon>Agaricomycetidae</taxon>
        <taxon>Agaricales</taxon>
        <taxon>Marasmiineae</taxon>
        <taxon>Mycenaceae</taxon>
        <taxon>Mycena</taxon>
    </lineage>
</organism>